<dbReference type="STRING" id="1305764.R9PCH2"/>
<dbReference type="Proteomes" id="UP000014071">
    <property type="component" value="Unassembled WGS sequence"/>
</dbReference>
<proteinExistence type="predicted"/>
<evidence type="ECO:0000313" key="8">
    <source>
        <dbReference type="Proteomes" id="UP000014071"/>
    </source>
</evidence>
<feature type="compositionally biased region" description="Acidic residues" evidence="5">
    <location>
        <begin position="190"/>
        <end position="219"/>
    </location>
</feature>
<dbReference type="CDD" id="cd22928">
    <property type="entry name" value="HFD_POLE3_DPB4"/>
    <property type="match status" value="1"/>
</dbReference>
<feature type="region of interest" description="Disordered" evidence="5">
    <location>
        <begin position="1"/>
        <end position="39"/>
    </location>
</feature>
<dbReference type="InterPro" id="IPR003958">
    <property type="entry name" value="CBFA_NFYB_domain"/>
</dbReference>
<reference evidence="8" key="1">
    <citation type="journal article" date="2013" name="Genome Announc.">
        <title>Draft genome sequence of the basidiomycetous yeast-like fungus Pseudozyma hubeiensis SY62, which produces an abundant amount of the biosurfactant mannosylerythritol lipids.</title>
        <authorList>
            <person name="Konishi M."/>
            <person name="Hatada Y."/>
            <person name="Horiuchi J."/>
        </authorList>
    </citation>
    <scope>NUCLEOTIDE SEQUENCE [LARGE SCALE GENOMIC DNA]</scope>
    <source>
        <strain evidence="8">SY62</strain>
    </source>
</reference>
<dbReference type="eggNOG" id="KOG0870">
    <property type="taxonomic scope" value="Eukaryota"/>
</dbReference>
<accession>R9PCH2</accession>
<dbReference type="InterPro" id="IPR009072">
    <property type="entry name" value="Histone-fold"/>
</dbReference>
<comment type="subcellular location">
    <subcellularLocation>
        <location evidence="1">Nucleus</location>
    </subcellularLocation>
</comment>
<keyword evidence="8" id="KW-1185">Reference proteome</keyword>
<evidence type="ECO:0000259" key="6">
    <source>
        <dbReference type="Pfam" id="PF00808"/>
    </source>
</evidence>
<dbReference type="Gene3D" id="1.10.20.10">
    <property type="entry name" value="Histone, subunit A"/>
    <property type="match status" value="1"/>
</dbReference>
<feature type="domain" description="Transcription factor CBF/NF-Y/archaeal histone" evidence="6">
    <location>
        <begin position="73"/>
        <end position="137"/>
    </location>
</feature>
<dbReference type="AlphaFoldDB" id="R9PCH2"/>
<sequence>MPRKSTGGVSVGGGSQPSTPKSRKSISTDSPLPLNPDVSITTTSANASLSIPTTSKAVLKQQEVALRGIESFELPRGPLIKFAKTTLPDSITLRKDTQSAIVRSASVFISYLTSTAHDNAKAKKGKIIGAQHVIDALRDLDFTHEEVKEIKDHLRAYREAAAKKKEKSKESKDGATGEGEKDGDQSLVEDALEVEEEYEEEAAEQEEDDEGADQLMDED</sequence>
<evidence type="ECO:0000256" key="4">
    <source>
        <dbReference type="ARBA" id="ARBA00042096"/>
    </source>
</evidence>
<evidence type="ECO:0000313" key="7">
    <source>
        <dbReference type="EMBL" id="GAC99059.1"/>
    </source>
</evidence>
<dbReference type="InterPro" id="IPR051377">
    <property type="entry name" value="DNA_Pol-Epsilon_Subunit"/>
</dbReference>
<feature type="region of interest" description="Disordered" evidence="5">
    <location>
        <begin position="160"/>
        <end position="219"/>
    </location>
</feature>
<evidence type="ECO:0000256" key="3">
    <source>
        <dbReference type="ARBA" id="ARBA00039775"/>
    </source>
</evidence>
<evidence type="ECO:0000256" key="5">
    <source>
        <dbReference type="SAM" id="MobiDB-lite"/>
    </source>
</evidence>
<dbReference type="GeneID" id="24111925"/>
<dbReference type="GO" id="GO:0008622">
    <property type="term" value="C:epsilon DNA polymerase complex"/>
    <property type="evidence" value="ECO:0007669"/>
    <property type="project" value="TreeGrafter"/>
</dbReference>
<dbReference type="Pfam" id="PF00808">
    <property type="entry name" value="CBFD_NFYB_HMF"/>
    <property type="match status" value="1"/>
</dbReference>
<dbReference type="SUPFAM" id="SSF47113">
    <property type="entry name" value="Histone-fold"/>
    <property type="match status" value="1"/>
</dbReference>
<dbReference type="OrthoDB" id="1707486at2759"/>
<keyword evidence="2" id="KW-0539">Nucleus</keyword>
<dbReference type="PANTHER" id="PTHR46172">
    <property type="entry name" value="DNA POLYMERASE EPSILON SUBUNIT 3"/>
    <property type="match status" value="1"/>
</dbReference>
<dbReference type="GO" id="GO:0006272">
    <property type="term" value="P:leading strand elongation"/>
    <property type="evidence" value="ECO:0007669"/>
    <property type="project" value="TreeGrafter"/>
</dbReference>
<name>R9PCH2_PSEHS</name>
<feature type="compositionally biased region" description="Polar residues" evidence="5">
    <location>
        <begin position="16"/>
        <end position="30"/>
    </location>
</feature>
<dbReference type="GO" id="GO:0046982">
    <property type="term" value="F:protein heterodimerization activity"/>
    <property type="evidence" value="ECO:0007669"/>
    <property type="project" value="InterPro"/>
</dbReference>
<feature type="compositionally biased region" description="Basic and acidic residues" evidence="5">
    <location>
        <begin position="160"/>
        <end position="184"/>
    </location>
</feature>
<dbReference type="PANTHER" id="PTHR46172:SF1">
    <property type="entry name" value="DNA POLYMERASE EPSILON SUBUNIT 3"/>
    <property type="match status" value="1"/>
</dbReference>
<dbReference type="RefSeq" id="XP_012192646.1">
    <property type="nucleotide sequence ID" value="XM_012337256.1"/>
</dbReference>
<dbReference type="GO" id="GO:0031490">
    <property type="term" value="F:chromatin DNA binding"/>
    <property type="evidence" value="ECO:0007669"/>
    <property type="project" value="TreeGrafter"/>
</dbReference>
<gene>
    <name evidence="7" type="ORF">PHSY_006656</name>
</gene>
<dbReference type="GO" id="GO:0008623">
    <property type="term" value="C:CHRAC"/>
    <property type="evidence" value="ECO:0007669"/>
    <property type="project" value="TreeGrafter"/>
</dbReference>
<organism evidence="7 8">
    <name type="scientific">Pseudozyma hubeiensis (strain SY62)</name>
    <name type="common">Yeast</name>
    <dbReference type="NCBI Taxonomy" id="1305764"/>
    <lineage>
        <taxon>Eukaryota</taxon>
        <taxon>Fungi</taxon>
        <taxon>Dikarya</taxon>
        <taxon>Basidiomycota</taxon>
        <taxon>Ustilaginomycotina</taxon>
        <taxon>Ustilaginomycetes</taxon>
        <taxon>Ustilaginales</taxon>
        <taxon>Ustilaginaceae</taxon>
        <taxon>Pseudozyma</taxon>
    </lineage>
</organism>
<protein>
    <recommendedName>
        <fullName evidence="3">DNA polymerase epsilon subunit D</fullName>
    </recommendedName>
    <alternativeName>
        <fullName evidence="4">DNA polymerase II subunit D</fullName>
    </alternativeName>
</protein>
<evidence type="ECO:0000256" key="1">
    <source>
        <dbReference type="ARBA" id="ARBA00004123"/>
    </source>
</evidence>
<dbReference type="GO" id="GO:0006974">
    <property type="term" value="P:DNA damage response"/>
    <property type="evidence" value="ECO:0007669"/>
    <property type="project" value="TreeGrafter"/>
</dbReference>
<dbReference type="GO" id="GO:0031507">
    <property type="term" value="P:heterochromatin formation"/>
    <property type="evidence" value="ECO:0007669"/>
    <property type="project" value="TreeGrafter"/>
</dbReference>
<evidence type="ECO:0000256" key="2">
    <source>
        <dbReference type="ARBA" id="ARBA00023242"/>
    </source>
</evidence>
<dbReference type="EMBL" id="DF238822">
    <property type="protein sequence ID" value="GAC99059.1"/>
    <property type="molecule type" value="Genomic_DNA"/>
</dbReference>
<dbReference type="HOGENOM" id="CLU_1129797_0_0_1"/>